<accession>X1BRF5</accession>
<reference evidence="1" key="1">
    <citation type="journal article" date="2014" name="Front. Microbiol.">
        <title>High frequency of phylogenetically diverse reductive dehalogenase-homologous genes in deep subseafloor sedimentary metagenomes.</title>
        <authorList>
            <person name="Kawai M."/>
            <person name="Futagami T."/>
            <person name="Toyoda A."/>
            <person name="Takaki Y."/>
            <person name="Nishi S."/>
            <person name="Hori S."/>
            <person name="Arai W."/>
            <person name="Tsubouchi T."/>
            <person name="Morono Y."/>
            <person name="Uchiyama I."/>
            <person name="Ito T."/>
            <person name="Fujiyama A."/>
            <person name="Inagaki F."/>
            <person name="Takami H."/>
        </authorList>
    </citation>
    <scope>NUCLEOTIDE SEQUENCE</scope>
    <source>
        <strain evidence="1">Expedition CK06-06</strain>
    </source>
</reference>
<comment type="caution">
    <text evidence="1">The sequence shown here is derived from an EMBL/GenBank/DDBJ whole genome shotgun (WGS) entry which is preliminary data.</text>
</comment>
<dbReference type="EMBL" id="BART01018342">
    <property type="protein sequence ID" value="GAG74746.1"/>
    <property type="molecule type" value="Genomic_DNA"/>
</dbReference>
<organism evidence="1">
    <name type="scientific">marine sediment metagenome</name>
    <dbReference type="NCBI Taxonomy" id="412755"/>
    <lineage>
        <taxon>unclassified sequences</taxon>
        <taxon>metagenomes</taxon>
        <taxon>ecological metagenomes</taxon>
    </lineage>
</organism>
<proteinExistence type="predicted"/>
<sequence length="46" mass="5684">MVEKVKRIMIIMPQKLYDEVTKVRHNNNHKWDQVLPAYIKAYKKRE</sequence>
<name>X1BRF5_9ZZZZ</name>
<dbReference type="AlphaFoldDB" id="X1BRF5"/>
<protein>
    <submittedName>
        <fullName evidence="1">Uncharacterized protein</fullName>
    </submittedName>
</protein>
<evidence type="ECO:0000313" key="1">
    <source>
        <dbReference type="EMBL" id="GAG74746.1"/>
    </source>
</evidence>
<gene>
    <name evidence="1" type="ORF">S01H4_34637</name>
</gene>